<dbReference type="GeneID" id="20353820"/>
<protein>
    <submittedName>
        <fullName evidence="2 3">Uncharacterized protein</fullName>
    </submittedName>
</protein>
<dbReference type="Proteomes" id="UP000006039">
    <property type="component" value="Unassembled WGS sequence"/>
</dbReference>
<accession>J3PIN3</accession>
<dbReference type="AlphaFoldDB" id="J3PIN3"/>
<dbReference type="HOGENOM" id="CLU_2061621_0_0_1"/>
<name>J3PIN3_GAET3</name>
<evidence type="ECO:0000313" key="4">
    <source>
        <dbReference type="Proteomes" id="UP000006039"/>
    </source>
</evidence>
<reference evidence="2" key="2">
    <citation type="submission" date="2010-07" db="EMBL/GenBank/DDBJ databases">
        <authorList>
            <consortium name="The Broad Institute Genome Sequencing Platform"/>
            <consortium name="Broad Institute Genome Sequencing Center for Infectious Disease"/>
            <person name="Ma L.-J."/>
            <person name="Dead R."/>
            <person name="Young S."/>
            <person name="Zeng Q."/>
            <person name="Koehrsen M."/>
            <person name="Alvarado L."/>
            <person name="Berlin A."/>
            <person name="Chapman S.B."/>
            <person name="Chen Z."/>
            <person name="Freedman E."/>
            <person name="Gellesch M."/>
            <person name="Goldberg J."/>
            <person name="Griggs A."/>
            <person name="Gujja S."/>
            <person name="Heilman E.R."/>
            <person name="Heiman D."/>
            <person name="Hepburn T."/>
            <person name="Howarth C."/>
            <person name="Jen D."/>
            <person name="Larson L."/>
            <person name="Mehta T."/>
            <person name="Neiman D."/>
            <person name="Pearson M."/>
            <person name="Roberts A."/>
            <person name="Saif S."/>
            <person name="Shea T."/>
            <person name="Shenoy N."/>
            <person name="Sisk P."/>
            <person name="Stolte C."/>
            <person name="Sykes S."/>
            <person name="Walk T."/>
            <person name="White J."/>
            <person name="Yandava C."/>
            <person name="Haas B."/>
            <person name="Nusbaum C."/>
            <person name="Birren B."/>
        </authorList>
    </citation>
    <scope>NUCLEOTIDE SEQUENCE</scope>
    <source>
        <strain evidence="2">R3-111a-1</strain>
    </source>
</reference>
<feature type="compositionally biased region" description="Polar residues" evidence="1">
    <location>
        <begin position="1"/>
        <end position="20"/>
    </location>
</feature>
<proteinExistence type="predicted"/>
<feature type="region of interest" description="Disordered" evidence="1">
    <location>
        <begin position="1"/>
        <end position="24"/>
    </location>
</feature>
<dbReference type="RefSeq" id="XP_009229532.1">
    <property type="nucleotide sequence ID" value="XM_009231268.1"/>
</dbReference>
<dbReference type="EnsemblFungi" id="EJT69094">
    <property type="protein sequence ID" value="EJT69094"/>
    <property type="gene ID" value="GGTG_13362"/>
</dbReference>
<dbReference type="EMBL" id="GL385406">
    <property type="protein sequence ID" value="EJT69094.1"/>
    <property type="molecule type" value="Genomic_DNA"/>
</dbReference>
<reference evidence="4" key="1">
    <citation type="submission" date="2010-07" db="EMBL/GenBank/DDBJ databases">
        <title>The genome sequence of Gaeumannomyces graminis var. tritici strain R3-111a-1.</title>
        <authorList>
            <consortium name="The Broad Institute Genome Sequencing Platform"/>
            <person name="Ma L.-J."/>
            <person name="Dead R."/>
            <person name="Young S."/>
            <person name="Zeng Q."/>
            <person name="Koehrsen M."/>
            <person name="Alvarado L."/>
            <person name="Berlin A."/>
            <person name="Chapman S.B."/>
            <person name="Chen Z."/>
            <person name="Freedman E."/>
            <person name="Gellesch M."/>
            <person name="Goldberg J."/>
            <person name="Griggs A."/>
            <person name="Gujja S."/>
            <person name="Heilman E.R."/>
            <person name="Heiman D."/>
            <person name="Hepburn T."/>
            <person name="Howarth C."/>
            <person name="Jen D."/>
            <person name="Larson L."/>
            <person name="Mehta T."/>
            <person name="Neiman D."/>
            <person name="Pearson M."/>
            <person name="Roberts A."/>
            <person name="Saif S."/>
            <person name="Shea T."/>
            <person name="Shenoy N."/>
            <person name="Sisk P."/>
            <person name="Stolte C."/>
            <person name="Sykes S."/>
            <person name="Walk T."/>
            <person name="White J."/>
            <person name="Yandava C."/>
            <person name="Haas B."/>
            <person name="Nusbaum C."/>
            <person name="Birren B."/>
        </authorList>
    </citation>
    <scope>NUCLEOTIDE SEQUENCE [LARGE SCALE GENOMIC DNA]</scope>
    <source>
        <strain evidence="4">R3-111a-1</strain>
    </source>
</reference>
<evidence type="ECO:0000313" key="3">
    <source>
        <dbReference type="EnsemblFungi" id="EJT69094"/>
    </source>
</evidence>
<reference evidence="2" key="3">
    <citation type="submission" date="2010-09" db="EMBL/GenBank/DDBJ databases">
        <title>Annotation of Gaeumannomyces graminis var. tritici R3-111a-1.</title>
        <authorList>
            <consortium name="The Broad Institute Genome Sequencing Platform"/>
            <person name="Ma L.-J."/>
            <person name="Dead R."/>
            <person name="Young S.K."/>
            <person name="Zeng Q."/>
            <person name="Gargeya S."/>
            <person name="Fitzgerald M."/>
            <person name="Haas B."/>
            <person name="Abouelleil A."/>
            <person name="Alvarado L."/>
            <person name="Arachchi H.M."/>
            <person name="Berlin A."/>
            <person name="Brown A."/>
            <person name="Chapman S.B."/>
            <person name="Chen Z."/>
            <person name="Dunbar C."/>
            <person name="Freedman E."/>
            <person name="Gearin G."/>
            <person name="Gellesch M."/>
            <person name="Goldberg J."/>
            <person name="Griggs A."/>
            <person name="Gujja S."/>
            <person name="Heiman D."/>
            <person name="Howarth C."/>
            <person name="Larson L."/>
            <person name="Lui A."/>
            <person name="MacDonald P.J.P."/>
            <person name="Mehta T."/>
            <person name="Montmayeur A."/>
            <person name="Murphy C."/>
            <person name="Neiman D."/>
            <person name="Pearson M."/>
            <person name="Priest M."/>
            <person name="Roberts A."/>
            <person name="Saif S."/>
            <person name="Shea T."/>
            <person name="Shenoy N."/>
            <person name="Sisk P."/>
            <person name="Stolte C."/>
            <person name="Sykes S."/>
            <person name="Yandava C."/>
            <person name="Wortman J."/>
            <person name="Nusbaum C."/>
            <person name="Birren B."/>
        </authorList>
    </citation>
    <scope>NUCLEOTIDE SEQUENCE</scope>
    <source>
        <strain evidence="2">R3-111a-1</strain>
    </source>
</reference>
<evidence type="ECO:0000313" key="2">
    <source>
        <dbReference type="EMBL" id="EJT69094.1"/>
    </source>
</evidence>
<gene>
    <name evidence="3" type="primary">20353820</name>
    <name evidence="2" type="ORF">GGTG_13362</name>
</gene>
<keyword evidence="4" id="KW-1185">Reference proteome</keyword>
<sequence length="119" mass="12607">MDHGTSQSTSLPQQHGSWQSRTRHILNGSRGLHRLISNRGNGRVFAPPSATSLLLAGKARLWKTRGGLHTAGGSDAAGPAAVPGGNILDLLISRPIILVLLAARTRWPATQEQPRNPGV</sequence>
<dbReference type="VEuPathDB" id="FungiDB:GGTG_13362"/>
<evidence type="ECO:0000256" key="1">
    <source>
        <dbReference type="SAM" id="MobiDB-lite"/>
    </source>
</evidence>
<organism evidence="2">
    <name type="scientific">Gaeumannomyces tritici (strain R3-111a-1)</name>
    <name type="common">Wheat and barley take-all root rot fungus</name>
    <name type="synonym">Gaeumannomyces graminis var. tritici</name>
    <dbReference type="NCBI Taxonomy" id="644352"/>
    <lineage>
        <taxon>Eukaryota</taxon>
        <taxon>Fungi</taxon>
        <taxon>Dikarya</taxon>
        <taxon>Ascomycota</taxon>
        <taxon>Pezizomycotina</taxon>
        <taxon>Sordariomycetes</taxon>
        <taxon>Sordariomycetidae</taxon>
        <taxon>Magnaporthales</taxon>
        <taxon>Magnaporthaceae</taxon>
        <taxon>Gaeumannomyces</taxon>
    </lineage>
</organism>
<reference evidence="3" key="5">
    <citation type="submission" date="2018-04" db="UniProtKB">
        <authorList>
            <consortium name="EnsemblFungi"/>
        </authorList>
    </citation>
    <scope>IDENTIFICATION</scope>
    <source>
        <strain evidence="3">R3-111a-1</strain>
    </source>
</reference>
<reference evidence="3" key="4">
    <citation type="journal article" date="2015" name="G3 (Bethesda)">
        <title>Genome sequences of three phytopathogenic species of the Magnaporthaceae family of fungi.</title>
        <authorList>
            <person name="Okagaki L.H."/>
            <person name="Nunes C.C."/>
            <person name="Sailsbery J."/>
            <person name="Clay B."/>
            <person name="Brown D."/>
            <person name="John T."/>
            <person name="Oh Y."/>
            <person name="Young N."/>
            <person name="Fitzgerald M."/>
            <person name="Haas B.J."/>
            <person name="Zeng Q."/>
            <person name="Young S."/>
            <person name="Adiconis X."/>
            <person name="Fan L."/>
            <person name="Levin J.Z."/>
            <person name="Mitchell T.K."/>
            <person name="Okubara P.A."/>
            <person name="Farman M.L."/>
            <person name="Kohn L.M."/>
            <person name="Birren B."/>
            <person name="Ma L.-J."/>
            <person name="Dean R.A."/>
        </authorList>
    </citation>
    <scope>NUCLEOTIDE SEQUENCE</scope>
    <source>
        <strain evidence="3">R3-111a-1</strain>
    </source>
</reference>